<dbReference type="AlphaFoldDB" id="A0A1B8Q822"/>
<reference evidence="2 3" key="1">
    <citation type="submission" date="2016-06" db="EMBL/GenBank/DDBJ databases">
        <title>Draft genome of Moraxella lacunata CCUG 57757A.</title>
        <authorList>
            <person name="Salva-Serra F."/>
            <person name="Engstrom-Jakobsson H."/>
            <person name="Thorell K."/>
            <person name="Gonzales-Siles L."/>
            <person name="Karlsson R."/>
            <person name="Boulund F."/>
            <person name="Engstrand L."/>
            <person name="Kristiansson E."/>
            <person name="Moore E."/>
        </authorList>
    </citation>
    <scope>NUCLEOTIDE SEQUENCE [LARGE SCALE GENOMIC DNA]</scope>
    <source>
        <strain evidence="2 3">CCUG 57757A</strain>
    </source>
</reference>
<keyword evidence="1" id="KW-1133">Transmembrane helix</keyword>
<evidence type="ECO:0000313" key="3">
    <source>
        <dbReference type="Proteomes" id="UP000092607"/>
    </source>
</evidence>
<evidence type="ECO:0000256" key="1">
    <source>
        <dbReference type="SAM" id="Phobius"/>
    </source>
</evidence>
<feature type="transmembrane region" description="Helical" evidence="1">
    <location>
        <begin position="97"/>
        <end position="115"/>
    </location>
</feature>
<dbReference type="EMBL" id="LZMS01000002">
    <property type="protein sequence ID" value="OBX67259.1"/>
    <property type="molecule type" value="Genomic_DNA"/>
</dbReference>
<comment type="caution">
    <text evidence="2">The sequence shown here is derived from an EMBL/GenBank/DDBJ whole genome shotgun (WGS) entry which is preliminary data.</text>
</comment>
<sequence>MVGLSAGLFLALFAVFVSHLDKFAPQVYMLLKTALMSNAVALLFGTVALYGEVSTANRLLRALVMSYTGNAQEKNVASYHGKIVVPLSPIYSFCEKASYAFLVIAFGCLTVLVWFL</sequence>
<name>A0A1B8Q822_MORLA</name>
<keyword evidence="1" id="KW-0472">Membrane</keyword>
<organism evidence="2 3">
    <name type="scientific">Moraxella lacunata</name>
    <dbReference type="NCBI Taxonomy" id="477"/>
    <lineage>
        <taxon>Bacteria</taxon>
        <taxon>Pseudomonadati</taxon>
        <taxon>Pseudomonadota</taxon>
        <taxon>Gammaproteobacteria</taxon>
        <taxon>Moraxellales</taxon>
        <taxon>Moraxellaceae</taxon>
        <taxon>Moraxella</taxon>
    </lineage>
</organism>
<keyword evidence="1" id="KW-0812">Transmembrane</keyword>
<gene>
    <name evidence="2" type="ORF">A9309_01225</name>
</gene>
<protein>
    <submittedName>
        <fullName evidence="2">Uncharacterized protein</fullName>
    </submittedName>
</protein>
<proteinExistence type="predicted"/>
<feature type="transmembrane region" description="Helical" evidence="1">
    <location>
        <begin position="30"/>
        <end position="51"/>
    </location>
</feature>
<accession>A0A1B8Q822</accession>
<dbReference type="Proteomes" id="UP000092607">
    <property type="component" value="Unassembled WGS sequence"/>
</dbReference>
<evidence type="ECO:0000313" key="2">
    <source>
        <dbReference type="EMBL" id="OBX67259.1"/>
    </source>
</evidence>